<evidence type="ECO:0000313" key="1">
    <source>
        <dbReference type="EMBL" id="MFD1002307.1"/>
    </source>
</evidence>
<organism evidence="1 2">
    <name type="scientific">Ohtaekwangia kribbensis</name>
    <dbReference type="NCBI Taxonomy" id="688913"/>
    <lineage>
        <taxon>Bacteria</taxon>
        <taxon>Pseudomonadati</taxon>
        <taxon>Bacteroidota</taxon>
        <taxon>Cytophagia</taxon>
        <taxon>Cytophagales</taxon>
        <taxon>Fulvivirgaceae</taxon>
        <taxon>Ohtaekwangia</taxon>
    </lineage>
</organism>
<sequence length="130" mass="14393">MAKDFKPNVGKRTSKSNAEKWIKNFDKHFRKDPNVDTKSVFFGRDAILKMLAEDGSTGITFFLTYQPNPNFDGKETIQLVMVPTTEDGTLIWTSDDANKATAAATTTSAQALTKDMSYDDGALCPPYCPK</sequence>
<dbReference type="EMBL" id="JBHTKA010000008">
    <property type="protein sequence ID" value="MFD1002307.1"/>
    <property type="molecule type" value="Genomic_DNA"/>
</dbReference>
<protein>
    <submittedName>
        <fullName evidence="1">Uncharacterized protein</fullName>
    </submittedName>
</protein>
<accession>A0ABW3K8M9</accession>
<name>A0ABW3K8M9_9BACT</name>
<reference evidence="2" key="1">
    <citation type="journal article" date="2019" name="Int. J. Syst. Evol. Microbiol.">
        <title>The Global Catalogue of Microorganisms (GCM) 10K type strain sequencing project: providing services to taxonomists for standard genome sequencing and annotation.</title>
        <authorList>
            <consortium name="The Broad Institute Genomics Platform"/>
            <consortium name="The Broad Institute Genome Sequencing Center for Infectious Disease"/>
            <person name="Wu L."/>
            <person name="Ma J."/>
        </authorList>
    </citation>
    <scope>NUCLEOTIDE SEQUENCE [LARGE SCALE GENOMIC DNA]</scope>
    <source>
        <strain evidence="2">CCUG 58938</strain>
    </source>
</reference>
<dbReference type="Proteomes" id="UP001597112">
    <property type="component" value="Unassembled WGS sequence"/>
</dbReference>
<comment type="caution">
    <text evidence="1">The sequence shown here is derived from an EMBL/GenBank/DDBJ whole genome shotgun (WGS) entry which is preliminary data.</text>
</comment>
<evidence type="ECO:0000313" key="2">
    <source>
        <dbReference type="Proteomes" id="UP001597112"/>
    </source>
</evidence>
<proteinExistence type="predicted"/>
<dbReference type="RefSeq" id="WP_377583283.1">
    <property type="nucleotide sequence ID" value="NZ_JBHTKA010000008.1"/>
</dbReference>
<keyword evidence="2" id="KW-1185">Reference proteome</keyword>
<gene>
    <name evidence="1" type="ORF">ACFQ21_23480</name>
</gene>